<reference evidence="1" key="1">
    <citation type="journal article" date="2015" name="Nature">
        <title>Complex archaea that bridge the gap between prokaryotes and eukaryotes.</title>
        <authorList>
            <person name="Spang A."/>
            <person name="Saw J.H."/>
            <person name="Jorgensen S.L."/>
            <person name="Zaremba-Niedzwiedzka K."/>
            <person name="Martijn J."/>
            <person name="Lind A.E."/>
            <person name="van Eijk R."/>
            <person name="Schleper C."/>
            <person name="Guy L."/>
            <person name="Ettema T.J."/>
        </authorList>
    </citation>
    <scope>NUCLEOTIDE SEQUENCE</scope>
</reference>
<evidence type="ECO:0000313" key="1">
    <source>
        <dbReference type="EMBL" id="KKK65820.1"/>
    </source>
</evidence>
<dbReference type="EMBL" id="LAZR01060369">
    <property type="protein sequence ID" value="KKK65820.1"/>
    <property type="molecule type" value="Genomic_DNA"/>
</dbReference>
<dbReference type="AlphaFoldDB" id="A0A0F8XX28"/>
<accession>A0A0F8XX28</accession>
<feature type="non-terminal residue" evidence="1">
    <location>
        <position position="46"/>
    </location>
</feature>
<proteinExistence type="predicted"/>
<protein>
    <submittedName>
        <fullName evidence="1">Uncharacterized protein</fullName>
    </submittedName>
</protein>
<gene>
    <name evidence="1" type="ORF">LCGC14_2970310</name>
</gene>
<organism evidence="1">
    <name type="scientific">marine sediment metagenome</name>
    <dbReference type="NCBI Taxonomy" id="412755"/>
    <lineage>
        <taxon>unclassified sequences</taxon>
        <taxon>metagenomes</taxon>
        <taxon>ecological metagenomes</taxon>
    </lineage>
</organism>
<name>A0A0F8XX28_9ZZZZ</name>
<comment type="caution">
    <text evidence="1">The sequence shown here is derived from an EMBL/GenBank/DDBJ whole genome shotgun (WGS) entry which is preliminary data.</text>
</comment>
<sequence>MNWEAIKNIYRSVLVHNHKIEYLGGDKYKLISLHPTVKKWWEEEYQ</sequence>